<name>A0A9D2CX74_9BACE</name>
<evidence type="ECO:0000313" key="2">
    <source>
        <dbReference type="EMBL" id="HIZ01583.1"/>
    </source>
</evidence>
<keyword evidence="1" id="KW-0472">Membrane</keyword>
<reference evidence="2" key="2">
    <citation type="submission" date="2021-04" db="EMBL/GenBank/DDBJ databases">
        <authorList>
            <person name="Gilroy R."/>
        </authorList>
    </citation>
    <scope>NUCLEOTIDE SEQUENCE</scope>
    <source>
        <strain evidence="2">ChiHjej12B11-24981</strain>
    </source>
</reference>
<dbReference type="EMBL" id="DXCK01000069">
    <property type="protein sequence ID" value="HIZ01583.1"/>
    <property type="molecule type" value="Genomic_DNA"/>
</dbReference>
<reference evidence="2" key="1">
    <citation type="journal article" date="2021" name="PeerJ">
        <title>Extensive microbial diversity within the chicken gut microbiome revealed by metagenomics and culture.</title>
        <authorList>
            <person name="Gilroy R."/>
            <person name="Ravi A."/>
            <person name="Getino M."/>
            <person name="Pursley I."/>
            <person name="Horton D.L."/>
            <person name="Alikhan N.F."/>
            <person name="Baker D."/>
            <person name="Gharbi K."/>
            <person name="Hall N."/>
            <person name="Watson M."/>
            <person name="Adriaenssens E.M."/>
            <person name="Foster-Nyarko E."/>
            <person name="Jarju S."/>
            <person name="Secka A."/>
            <person name="Antonio M."/>
            <person name="Oren A."/>
            <person name="Chaudhuri R.R."/>
            <person name="La Ragione R."/>
            <person name="Hildebrand F."/>
            <person name="Pallen M.J."/>
        </authorList>
    </citation>
    <scope>NUCLEOTIDE SEQUENCE</scope>
    <source>
        <strain evidence="2">ChiHjej12B11-24981</strain>
    </source>
</reference>
<sequence>MKGLNVVAAFLGGAAVGAALGILFAPEKGEDTRSKIAEALRKRGIRLNRNEMDNLVDEIAAEIKGEGVE</sequence>
<dbReference type="AlphaFoldDB" id="A0A9D2CX74"/>
<keyword evidence="1" id="KW-1133">Transmembrane helix</keyword>
<organism evidence="2 3">
    <name type="scientific">Candidatus Bacteroides merdipullorum</name>
    <dbReference type="NCBI Taxonomy" id="2838474"/>
    <lineage>
        <taxon>Bacteria</taxon>
        <taxon>Pseudomonadati</taxon>
        <taxon>Bacteroidota</taxon>
        <taxon>Bacteroidia</taxon>
        <taxon>Bacteroidales</taxon>
        <taxon>Bacteroidaceae</taxon>
        <taxon>Bacteroides</taxon>
    </lineage>
</organism>
<evidence type="ECO:0000256" key="1">
    <source>
        <dbReference type="SAM" id="Phobius"/>
    </source>
</evidence>
<dbReference type="InterPro" id="IPR024623">
    <property type="entry name" value="YtxH"/>
</dbReference>
<feature type="transmembrane region" description="Helical" evidence="1">
    <location>
        <begin position="6"/>
        <end position="25"/>
    </location>
</feature>
<comment type="caution">
    <text evidence="2">The sequence shown here is derived from an EMBL/GenBank/DDBJ whole genome shotgun (WGS) entry which is preliminary data.</text>
</comment>
<gene>
    <name evidence="2" type="ORF">H9819_04920</name>
</gene>
<evidence type="ECO:0000313" key="3">
    <source>
        <dbReference type="Proteomes" id="UP000824023"/>
    </source>
</evidence>
<dbReference type="Proteomes" id="UP000824023">
    <property type="component" value="Unassembled WGS sequence"/>
</dbReference>
<keyword evidence="1" id="KW-0812">Transmembrane</keyword>
<dbReference type="Pfam" id="PF12732">
    <property type="entry name" value="YtxH"/>
    <property type="match status" value="1"/>
</dbReference>
<proteinExistence type="predicted"/>
<protein>
    <submittedName>
        <fullName evidence="2">YtxH domain-containing protein</fullName>
    </submittedName>
</protein>
<accession>A0A9D2CX74</accession>